<protein>
    <submittedName>
        <fullName evidence="1">Nitrate reductase alpha subunit</fullName>
    </submittedName>
</protein>
<dbReference type="Proteomes" id="UP001296993">
    <property type="component" value="Unassembled WGS sequence"/>
</dbReference>
<accession>A0ABS4XEP2</accession>
<gene>
    <name evidence="1" type="ORF">JOF47_002441</name>
</gene>
<organism evidence="1 2">
    <name type="scientific">Paeniglutamicibacter kerguelensis</name>
    <dbReference type="NCBI Taxonomy" id="254788"/>
    <lineage>
        <taxon>Bacteria</taxon>
        <taxon>Bacillati</taxon>
        <taxon>Actinomycetota</taxon>
        <taxon>Actinomycetes</taxon>
        <taxon>Micrococcales</taxon>
        <taxon>Micrococcaceae</taxon>
        <taxon>Paeniglutamicibacter</taxon>
    </lineage>
</organism>
<proteinExistence type="predicted"/>
<reference evidence="1 2" key="1">
    <citation type="submission" date="2021-03" db="EMBL/GenBank/DDBJ databases">
        <title>Sequencing the genomes of 1000 actinobacteria strains.</title>
        <authorList>
            <person name="Klenk H.-P."/>
        </authorList>
    </citation>
    <scope>NUCLEOTIDE SEQUENCE [LARGE SCALE GENOMIC DNA]</scope>
    <source>
        <strain evidence="1 2">DSM 15797</strain>
    </source>
</reference>
<comment type="caution">
    <text evidence="1">The sequence shown here is derived from an EMBL/GenBank/DDBJ whole genome shotgun (WGS) entry which is preliminary data.</text>
</comment>
<evidence type="ECO:0000313" key="2">
    <source>
        <dbReference type="Proteomes" id="UP001296993"/>
    </source>
</evidence>
<evidence type="ECO:0000313" key="1">
    <source>
        <dbReference type="EMBL" id="MBP2386930.1"/>
    </source>
</evidence>
<dbReference type="RefSeq" id="WP_209998502.1">
    <property type="nucleotide sequence ID" value="NZ_BAAAJY010000010.1"/>
</dbReference>
<keyword evidence="2" id="KW-1185">Reference proteome</keyword>
<dbReference type="EMBL" id="JAGIOF010000001">
    <property type="protein sequence ID" value="MBP2386930.1"/>
    <property type="molecule type" value="Genomic_DNA"/>
</dbReference>
<name>A0ABS4XEP2_9MICC</name>
<sequence length="157" mass="17127">MPTYPRQGWTGALRLREGRGNGLLGAWNTIKECDPNRIAGFSPIPAISMANPQIFSHQNDVPGPGGWWWIDLPGHVRLERVVDPASDTHRMVETRQQGHGGSFGAGYADSTNFDYDWPPALARIDAAPPMPHAGRCRTASSGFLQAHLLMAVMVTVV</sequence>